<organism evidence="1 2">
    <name type="scientific">Candidatus Dormiibacter inghamiae</name>
    <dbReference type="NCBI Taxonomy" id="3127013"/>
    <lineage>
        <taxon>Bacteria</taxon>
        <taxon>Bacillati</taxon>
        <taxon>Candidatus Dormiibacterota</taxon>
        <taxon>Candidatus Dormibacteria</taxon>
        <taxon>Candidatus Dormibacterales</taxon>
        <taxon>Candidatus Dormibacteraceae</taxon>
        <taxon>Candidatus Dormiibacter</taxon>
    </lineage>
</organism>
<dbReference type="Proteomes" id="UP000620075">
    <property type="component" value="Unassembled WGS sequence"/>
</dbReference>
<dbReference type="EMBL" id="JAEKNQ010000034">
    <property type="protein sequence ID" value="MBJ7603252.1"/>
    <property type="molecule type" value="Genomic_DNA"/>
</dbReference>
<proteinExistence type="predicted"/>
<accession>A0A934KA07</accession>
<evidence type="ECO:0000313" key="1">
    <source>
        <dbReference type="EMBL" id="MBJ7603252.1"/>
    </source>
</evidence>
<protein>
    <recommendedName>
        <fullName evidence="3">SCO1664 family protein</fullName>
    </recommendedName>
</protein>
<dbReference type="RefSeq" id="WP_338178964.1">
    <property type="nucleotide sequence ID" value="NZ_JAEKNQ010000034.1"/>
</dbReference>
<comment type="caution">
    <text evidence="1">The sequence shown here is derived from an EMBL/GenBank/DDBJ whole genome shotgun (WGS) entry which is preliminary data.</text>
</comment>
<name>A0A934KA07_9BACT</name>
<dbReference type="AlphaFoldDB" id="A0A934KA07"/>
<sequence>MAPDSSSESVLPRKRDPESIEEALTGLPEVALKGLFRRSSNYTFLVEVSGPTESRLAVYKPAQGETPLWDFPPSTLFRREVAAYRLARHLGWPDIPPTVVRVEAPHGVGALQLYVDADPRLSYLRPPAGPEPDWLPVALFDVLTNNADRKAGHCLFDAAGKLWVIDHGLTFHVEPKLRTVIWDHAGRPVPPPLREDLCRTAESLAGGSLGGQLSQLLSRAELRTLGRRLRSAAKPGFRLPQPTSDWSIPWPPV</sequence>
<gene>
    <name evidence="1" type="ORF">JF888_08715</name>
</gene>
<reference evidence="1 2" key="1">
    <citation type="submission" date="2020-10" db="EMBL/GenBank/DDBJ databases">
        <title>Ca. Dormibacterota MAGs.</title>
        <authorList>
            <person name="Montgomery K."/>
        </authorList>
    </citation>
    <scope>NUCLEOTIDE SEQUENCE [LARGE SCALE GENOMIC DNA]</scope>
    <source>
        <strain evidence="1">SC8811_S16_3</strain>
    </source>
</reference>
<evidence type="ECO:0000313" key="2">
    <source>
        <dbReference type="Proteomes" id="UP000620075"/>
    </source>
</evidence>
<evidence type="ECO:0008006" key="3">
    <source>
        <dbReference type="Google" id="ProtNLM"/>
    </source>
</evidence>